<evidence type="ECO:0000313" key="1">
    <source>
        <dbReference type="EMBL" id="SCX03536.1"/>
    </source>
</evidence>
<evidence type="ECO:0000313" key="2">
    <source>
        <dbReference type="Proteomes" id="UP000199707"/>
    </source>
</evidence>
<reference evidence="2" key="1">
    <citation type="submission" date="2016-10" db="EMBL/GenBank/DDBJ databases">
        <authorList>
            <person name="Varghese N."/>
            <person name="Submissions S."/>
        </authorList>
    </citation>
    <scope>NUCLEOTIDE SEQUENCE [LARGE SCALE GENOMIC DNA]</scope>
    <source>
        <strain evidence="2">UNC267MFSha1.1M11</strain>
    </source>
</reference>
<dbReference type="EMBL" id="FMUB01000001">
    <property type="protein sequence ID" value="SCX03536.1"/>
    <property type="molecule type" value="Genomic_DNA"/>
</dbReference>
<protein>
    <submittedName>
        <fullName evidence="1">Uncharacterized protein</fullName>
    </submittedName>
</protein>
<sequence>MEWCPNKCPVAGGKRQGDTAAQLGALPWDMASHSLSAGHGADLLVIARAAFRRSDWHTSYETFARVEGVQTLAVDDLAAYACAAWRQGHGREAVRINERVHALLVRTDPVQAAVKAAELGLAWLARGHVAVAEDWADRAALLLAGTPESAAHGYVAYLTVVLASDDDAVTALHAIAGRAADPALSALAGAAEGIAALDQGRHAEGYALLDEALLPVLDERLPIEWAGDVYRRALLLARGHADAARLRAWSESMQRWSEATDAAAYRAICNVLRAGLNAEPPASRVMDLRRVIAEVDAAVAGLLEDLLVATR</sequence>
<dbReference type="AlphaFoldDB" id="A0A1G4VBE4"/>
<dbReference type="Proteomes" id="UP000199707">
    <property type="component" value="Unassembled WGS sequence"/>
</dbReference>
<proteinExistence type="predicted"/>
<accession>A0A1G4VBE4</accession>
<name>A0A1G4VBE4_9MYCO</name>
<gene>
    <name evidence="1" type="ORF">SAMN02799620_00601</name>
</gene>
<organism evidence="1 2">
    <name type="scientific">Mycolicibacterium fluoranthenivorans</name>
    <dbReference type="NCBI Taxonomy" id="258505"/>
    <lineage>
        <taxon>Bacteria</taxon>
        <taxon>Bacillati</taxon>
        <taxon>Actinomycetota</taxon>
        <taxon>Actinomycetes</taxon>
        <taxon>Mycobacteriales</taxon>
        <taxon>Mycobacteriaceae</taxon>
        <taxon>Mycolicibacterium</taxon>
    </lineage>
</organism>
<dbReference type="STRING" id="1502745.SAMN02799620_00601"/>